<dbReference type="InterPro" id="IPR016483">
    <property type="entry name" value="UCP006404_Pept_M50_CBS"/>
</dbReference>
<keyword evidence="6 14" id="KW-0479">Metal-binding</keyword>
<comment type="cofactor">
    <cofactor evidence="14 16">
        <name>Zn(2+)</name>
        <dbReference type="ChEBI" id="CHEBI:29105"/>
    </cofactor>
    <text evidence="14 16">Binds 1 zinc ion per subunit.</text>
</comment>
<evidence type="ECO:0000256" key="10">
    <source>
        <dbReference type="ARBA" id="ARBA00022989"/>
    </source>
</evidence>
<dbReference type="PROSITE" id="PS51371">
    <property type="entry name" value="CBS"/>
    <property type="match status" value="1"/>
</dbReference>
<keyword evidence="8 14" id="KW-0378">Hydrolase</keyword>
<evidence type="ECO:0000256" key="12">
    <source>
        <dbReference type="ARBA" id="ARBA00023122"/>
    </source>
</evidence>
<feature type="transmembrane region" description="Helical" evidence="14">
    <location>
        <begin position="12"/>
        <end position="33"/>
    </location>
</feature>
<dbReference type="AlphaFoldDB" id="A0A7V5CTC1"/>
<dbReference type="PANTHER" id="PTHR39188">
    <property type="entry name" value="MEMBRANE-ASSOCIATED ZINC METALLOPROTEASE M50B"/>
    <property type="match status" value="1"/>
</dbReference>
<evidence type="ECO:0000259" key="18">
    <source>
        <dbReference type="PROSITE" id="PS51371"/>
    </source>
</evidence>
<sequence length="378" mass="41488">MRGWSFPLGRWFGVHIRVHMLFVLLLVICVVSTNIPGLPLWRGLMLCAAIFLGVSIREIARLITASYFGVQMRSILLLPIGGLVSYANPDSADRAQSPRAQTIIAIAGPAANLLFTGIFLALIVGASPQVPIFARPWVTPVALMRSLVWLNFGLFIVHLLPAYPLDMGRLMRAYYLRKQDAAQATKSASQLSQVIGATAMVLGLILLAVPNTSLTAELSPWLLMGGFFIFIGAQLEDQGVMVQSIVDTVRMKDVMLTDFRTLSPSDTLSDALKKAIHSLQDDFPVARGLNLIGVVSKQSIVQALRQEGDGYVQSIMSRGFQLAQPEDSLGLVIRRIDSGRMPLVPVAEHGRIVGIVSLQNLRSSMMLLAEYRRLQREQ</sequence>
<feature type="transmembrane region" description="Helical" evidence="14">
    <location>
        <begin position="146"/>
        <end position="165"/>
    </location>
</feature>
<name>A0A7V5CTC1_9BACT</name>
<feature type="transmembrane region" description="Helical" evidence="14">
    <location>
        <begin position="39"/>
        <end position="56"/>
    </location>
</feature>
<feature type="transmembrane region" description="Helical" evidence="14">
    <location>
        <begin position="103"/>
        <end position="126"/>
    </location>
</feature>
<comment type="caution">
    <text evidence="19">The sequence shown here is derived from an EMBL/GenBank/DDBJ whole genome shotgun (WGS) entry which is preliminary data.</text>
</comment>
<dbReference type="Gene3D" id="3.10.580.10">
    <property type="entry name" value="CBS-domain"/>
    <property type="match status" value="1"/>
</dbReference>
<keyword evidence="9 14" id="KW-0862">Zinc</keyword>
<dbReference type="PIRSF" id="PIRSF006404">
    <property type="entry name" value="UCP006404_Pept_M50_CBS"/>
    <property type="match status" value="1"/>
</dbReference>
<evidence type="ECO:0000256" key="13">
    <source>
        <dbReference type="ARBA" id="ARBA00023136"/>
    </source>
</evidence>
<evidence type="ECO:0000256" key="6">
    <source>
        <dbReference type="ARBA" id="ARBA00022723"/>
    </source>
</evidence>
<organism evidence="19">
    <name type="scientific">Acidobacterium capsulatum</name>
    <dbReference type="NCBI Taxonomy" id="33075"/>
    <lineage>
        <taxon>Bacteria</taxon>
        <taxon>Pseudomonadati</taxon>
        <taxon>Acidobacteriota</taxon>
        <taxon>Terriglobia</taxon>
        <taxon>Terriglobales</taxon>
        <taxon>Acidobacteriaceae</taxon>
        <taxon>Acidobacterium</taxon>
    </lineage>
</organism>
<keyword evidence="13 14" id="KW-0472">Membrane</keyword>
<dbReference type="GO" id="GO:0046872">
    <property type="term" value="F:metal ion binding"/>
    <property type="evidence" value="ECO:0007669"/>
    <property type="project" value="UniProtKB-UniRule"/>
</dbReference>
<evidence type="ECO:0000256" key="7">
    <source>
        <dbReference type="ARBA" id="ARBA00022737"/>
    </source>
</evidence>
<evidence type="ECO:0000256" key="14">
    <source>
        <dbReference type="PIRNR" id="PIRNR006404"/>
    </source>
</evidence>
<evidence type="ECO:0000256" key="3">
    <source>
        <dbReference type="ARBA" id="ARBA00022475"/>
    </source>
</evidence>
<evidence type="ECO:0000256" key="16">
    <source>
        <dbReference type="PIRSR" id="PIRSR006404-2"/>
    </source>
</evidence>
<keyword evidence="11 14" id="KW-0482">Metalloprotease</keyword>
<evidence type="ECO:0000256" key="8">
    <source>
        <dbReference type="ARBA" id="ARBA00022801"/>
    </source>
</evidence>
<dbReference type="InterPro" id="IPR000644">
    <property type="entry name" value="CBS_dom"/>
</dbReference>
<accession>A0A7V5CTC1</accession>
<dbReference type="Pfam" id="PF00571">
    <property type="entry name" value="CBS"/>
    <property type="match status" value="2"/>
</dbReference>
<gene>
    <name evidence="19" type="ORF">ENW50_04700</name>
</gene>
<evidence type="ECO:0000256" key="1">
    <source>
        <dbReference type="ARBA" id="ARBA00004651"/>
    </source>
</evidence>
<keyword evidence="4 14" id="KW-0645">Protease</keyword>
<evidence type="ECO:0000256" key="11">
    <source>
        <dbReference type="ARBA" id="ARBA00023049"/>
    </source>
</evidence>
<evidence type="ECO:0000256" key="4">
    <source>
        <dbReference type="ARBA" id="ARBA00022670"/>
    </source>
</evidence>
<keyword evidence="10 14" id="KW-1133">Transmembrane helix</keyword>
<reference evidence="19" key="1">
    <citation type="journal article" date="2020" name="mSystems">
        <title>Genome- and Community-Level Interaction Insights into Carbon Utilization and Element Cycling Functions of Hydrothermarchaeota in Hydrothermal Sediment.</title>
        <authorList>
            <person name="Zhou Z."/>
            <person name="Liu Y."/>
            <person name="Xu W."/>
            <person name="Pan J."/>
            <person name="Luo Z.H."/>
            <person name="Li M."/>
        </authorList>
    </citation>
    <scope>NUCLEOTIDE SEQUENCE [LARGE SCALE GENOMIC DNA]</scope>
    <source>
        <strain evidence="19">SpSt-855</strain>
    </source>
</reference>
<keyword evidence="7" id="KW-0677">Repeat</keyword>
<feature type="binding site" evidence="16">
    <location>
        <position position="166"/>
    </location>
    <ligand>
        <name>Zn(2+)</name>
        <dbReference type="ChEBI" id="CHEBI:29105"/>
        <note>catalytic</note>
    </ligand>
</feature>
<dbReference type="GO" id="GO:0008237">
    <property type="term" value="F:metallopeptidase activity"/>
    <property type="evidence" value="ECO:0007669"/>
    <property type="project" value="UniProtKB-UniRule"/>
</dbReference>
<evidence type="ECO:0000256" key="5">
    <source>
        <dbReference type="ARBA" id="ARBA00022692"/>
    </source>
</evidence>
<comment type="similarity">
    <text evidence="2 14">Belongs to the peptidase M50B family.</text>
</comment>
<keyword evidence="3 14" id="KW-1003">Cell membrane</keyword>
<evidence type="ECO:0000256" key="9">
    <source>
        <dbReference type="ARBA" id="ARBA00022833"/>
    </source>
</evidence>
<evidence type="ECO:0000256" key="15">
    <source>
        <dbReference type="PIRSR" id="PIRSR006404-1"/>
    </source>
</evidence>
<feature type="transmembrane region" description="Helical" evidence="14">
    <location>
        <begin position="194"/>
        <end position="212"/>
    </location>
</feature>
<keyword evidence="12 17" id="KW-0129">CBS domain</keyword>
<proteinExistence type="inferred from homology"/>
<keyword evidence="5 14" id="KW-0812">Transmembrane</keyword>
<evidence type="ECO:0000256" key="2">
    <source>
        <dbReference type="ARBA" id="ARBA00007931"/>
    </source>
</evidence>
<dbReference type="GO" id="GO:0006508">
    <property type="term" value="P:proteolysis"/>
    <property type="evidence" value="ECO:0007669"/>
    <property type="project" value="UniProtKB-KW"/>
</dbReference>
<dbReference type="Pfam" id="PF02163">
    <property type="entry name" value="Peptidase_M50"/>
    <property type="match status" value="1"/>
</dbReference>
<dbReference type="InterPro" id="IPR008915">
    <property type="entry name" value="Peptidase_M50"/>
</dbReference>
<evidence type="ECO:0000313" key="19">
    <source>
        <dbReference type="EMBL" id="HGY93975.1"/>
    </source>
</evidence>
<dbReference type="SUPFAM" id="SSF54631">
    <property type="entry name" value="CBS-domain pair"/>
    <property type="match status" value="1"/>
</dbReference>
<dbReference type="GO" id="GO:0005886">
    <property type="term" value="C:plasma membrane"/>
    <property type="evidence" value="ECO:0007669"/>
    <property type="project" value="UniProtKB-SubCell"/>
</dbReference>
<dbReference type="PANTHER" id="PTHR39188:SF3">
    <property type="entry name" value="STAGE IV SPORULATION PROTEIN FB"/>
    <property type="match status" value="1"/>
</dbReference>
<dbReference type="InterPro" id="IPR046342">
    <property type="entry name" value="CBS_dom_sf"/>
</dbReference>
<feature type="domain" description="CBS" evidence="18">
    <location>
        <begin position="255"/>
        <end position="310"/>
    </location>
</feature>
<comment type="subcellular location">
    <subcellularLocation>
        <location evidence="1 14">Cell membrane</location>
        <topology evidence="1 14">Multi-pass membrane protein</topology>
    </subcellularLocation>
</comment>
<dbReference type="EMBL" id="DTKL01000024">
    <property type="protein sequence ID" value="HGY93975.1"/>
    <property type="molecule type" value="Genomic_DNA"/>
</dbReference>
<evidence type="ECO:0000256" key="17">
    <source>
        <dbReference type="PROSITE-ProRule" id="PRU00703"/>
    </source>
</evidence>
<protein>
    <recommendedName>
        <fullName evidence="14">Zinc metalloprotease</fullName>
    </recommendedName>
</protein>
<feature type="active site" evidence="15">
    <location>
        <position position="58"/>
    </location>
</feature>